<evidence type="ECO:0000313" key="2">
    <source>
        <dbReference type="EMBL" id="BBO75163.1"/>
    </source>
</evidence>
<protein>
    <recommendedName>
        <fullName evidence="4">DUF11 domain-containing protein</fullName>
    </recommendedName>
</protein>
<accession>A0A5K7Z5H4</accession>
<dbReference type="Proteomes" id="UP000427769">
    <property type="component" value="Chromosome"/>
</dbReference>
<organism evidence="2 3">
    <name type="scientific">Desulfosarcina widdelii</name>
    <dbReference type="NCBI Taxonomy" id="947919"/>
    <lineage>
        <taxon>Bacteria</taxon>
        <taxon>Pseudomonadati</taxon>
        <taxon>Thermodesulfobacteriota</taxon>
        <taxon>Desulfobacteria</taxon>
        <taxon>Desulfobacterales</taxon>
        <taxon>Desulfosarcinaceae</taxon>
        <taxon>Desulfosarcina</taxon>
    </lineage>
</organism>
<dbReference type="EMBL" id="AP021875">
    <property type="protein sequence ID" value="BBO75163.1"/>
    <property type="molecule type" value="Genomic_DNA"/>
</dbReference>
<keyword evidence="3" id="KW-1185">Reference proteome</keyword>
<dbReference type="RefSeq" id="WP_155304107.1">
    <property type="nucleotide sequence ID" value="NZ_AP021875.1"/>
</dbReference>
<dbReference type="OrthoDB" id="5401654at2"/>
<keyword evidence="1" id="KW-0732">Signal</keyword>
<name>A0A5K7Z5H4_9BACT</name>
<evidence type="ECO:0000313" key="3">
    <source>
        <dbReference type="Proteomes" id="UP000427769"/>
    </source>
</evidence>
<evidence type="ECO:0008006" key="4">
    <source>
        <dbReference type="Google" id="ProtNLM"/>
    </source>
</evidence>
<feature type="chain" id="PRO_5024321385" description="DUF11 domain-containing protein" evidence="1">
    <location>
        <begin position="26"/>
        <end position="394"/>
    </location>
</feature>
<feature type="signal peptide" evidence="1">
    <location>
        <begin position="1"/>
        <end position="25"/>
    </location>
</feature>
<reference evidence="2 3" key="1">
    <citation type="submission" date="2019-11" db="EMBL/GenBank/DDBJ databases">
        <title>Comparative genomics of hydrocarbon-degrading Desulfosarcina strains.</title>
        <authorList>
            <person name="Watanabe M."/>
            <person name="Kojima H."/>
            <person name="Fukui M."/>
        </authorList>
    </citation>
    <scope>NUCLEOTIDE SEQUENCE [LARGE SCALE GENOMIC DNA]</scope>
    <source>
        <strain evidence="2 3">PP31</strain>
    </source>
</reference>
<sequence length="394" mass="39278">MRKFISIIALFFLFTLCVHIGRALADVAANSQIVSEATLTFDDGSGSQTVTASVTVTVSHVPGIPTIDSPADGTIAYAGAGTELDFTYIITANGNGPDTYTIASSVTGQTNTSGANATLASSTVDLGATVTVSGSTDSVLQVPSDGDDTDSSVNGIAVGDTVVVDGETRTVTAISDPATGTATITLSAALSAAPTAGVSILEQATVTLTVSSGTVVTTGTDIVVTAQTTASSSAGSSTADEVQATYTSGSATLTKYVRNVTDPNGTTGATSFTVNSDTNDYYTDGVTGVPGDTLEYLLLVENAGSGDVTDCAIDDVLPADFVTLVTDAYSGYAVTYVAADSTESTLSQDADADAATLSGTTLTVNVGTGASSTSGGTVAATESIFIVYQVTINN</sequence>
<proteinExistence type="predicted"/>
<evidence type="ECO:0000256" key="1">
    <source>
        <dbReference type="SAM" id="SignalP"/>
    </source>
</evidence>
<dbReference type="KEGG" id="dwd:DSCW_25800"/>
<gene>
    <name evidence="2" type="ORF">DSCW_25800</name>
</gene>
<dbReference type="AlphaFoldDB" id="A0A5K7Z5H4"/>